<feature type="chain" id="PRO_5045729883" evidence="2">
    <location>
        <begin position="22"/>
        <end position="564"/>
    </location>
</feature>
<dbReference type="RefSeq" id="WP_344910085.1">
    <property type="nucleotide sequence ID" value="NZ_BAAAYO010000008.1"/>
</dbReference>
<organism evidence="3 4">
    <name type="scientific">Paenibacillus hodogayensis</name>
    <dbReference type="NCBI Taxonomy" id="279208"/>
    <lineage>
        <taxon>Bacteria</taxon>
        <taxon>Bacillati</taxon>
        <taxon>Bacillota</taxon>
        <taxon>Bacilli</taxon>
        <taxon>Bacillales</taxon>
        <taxon>Paenibacillaceae</taxon>
        <taxon>Paenibacillus</taxon>
    </lineage>
</organism>
<proteinExistence type="predicted"/>
<dbReference type="PANTHER" id="PTHR43649:SF12">
    <property type="entry name" value="DIACETYLCHITOBIOSE BINDING PROTEIN DASA"/>
    <property type="match status" value="1"/>
</dbReference>
<sequence>MSANRSPVHAAALLSVILAGAAALSACSSKDTGKTGSANPAAPASVSNTRGKITSTVYDRGAVEPSEGTMTDNRWTKWINQKGPVDVAFVSVPRWESAQKLNALFASGSAPDLIMEYDSVIKNQLYNQKQLLPLDNYIKDSTVYKKILEQYPTLRKVGTKDDGKLYEIGKVGDVIPQHIVYIRADWLKKLNLSMPKTLDEFFAVAQAFANNDPDGNGKKDTYGANLSFVGGMAIDAIFGTVFNATDKNPWVLDKDGNLTLGWDRIQAALEFKKKLYDAGIVDKDFLTDGKGDKAKQDFVTGKLGIWGTNNPEKPAFTALMKNVPDAEVVALPLPAGPFGTFSPLISNPVSMNAVVNANAKNPADVIKYIDFMMSDEATNAMANGLEGEHYRIGANGCPQVIDAAKNKREKDYAGDYTMVTSGITGKCAPHNLLLNPVEPVEKTAENLANYEIEKKLAKAFQSAFDAYLNPSRPIAGVIPNGSLPALPQDLQLNQTNGFKSAYDILAKSIISGGSYTAEQAIKDAKAAWKTSNGEKIEAYMKDWFQQNKDKTLLTKDFYSFLEKK</sequence>
<dbReference type="PROSITE" id="PS51257">
    <property type="entry name" value="PROKAR_LIPOPROTEIN"/>
    <property type="match status" value="1"/>
</dbReference>
<gene>
    <name evidence="3" type="ORF">ACFFNY_00260</name>
</gene>
<dbReference type="InterPro" id="IPR006059">
    <property type="entry name" value="SBP"/>
</dbReference>
<evidence type="ECO:0000313" key="3">
    <source>
        <dbReference type="EMBL" id="MFB9749990.1"/>
    </source>
</evidence>
<keyword evidence="2" id="KW-0732">Signal</keyword>
<dbReference type="Gene3D" id="3.40.190.10">
    <property type="entry name" value="Periplasmic binding protein-like II"/>
    <property type="match status" value="2"/>
</dbReference>
<evidence type="ECO:0000256" key="2">
    <source>
        <dbReference type="SAM" id="SignalP"/>
    </source>
</evidence>
<evidence type="ECO:0000256" key="1">
    <source>
        <dbReference type="SAM" id="MobiDB-lite"/>
    </source>
</evidence>
<keyword evidence="4" id="KW-1185">Reference proteome</keyword>
<dbReference type="InterPro" id="IPR050490">
    <property type="entry name" value="Bact_solute-bd_prot1"/>
</dbReference>
<feature type="compositionally biased region" description="Low complexity" evidence="1">
    <location>
        <begin position="37"/>
        <end position="48"/>
    </location>
</feature>
<name>A0ABV5VPA1_9BACL</name>
<protein>
    <submittedName>
        <fullName evidence="3">Extracellular solute-binding protein</fullName>
    </submittedName>
</protein>
<dbReference type="PANTHER" id="PTHR43649">
    <property type="entry name" value="ARABINOSE-BINDING PROTEIN-RELATED"/>
    <property type="match status" value="1"/>
</dbReference>
<reference evidence="3 4" key="1">
    <citation type="submission" date="2024-09" db="EMBL/GenBank/DDBJ databases">
        <authorList>
            <person name="Sun Q."/>
            <person name="Mori K."/>
        </authorList>
    </citation>
    <scope>NUCLEOTIDE SEQUENCE [LARGE SCALE GENOMIC DNA]</scope>
    <source>
        <strain evidence="3 4">JCM 12520</strain>
    </source>
</reference>
<comment type="caution">
    <text evidence="3">The sequence shown here is derived from an EMBL/GenBank/DDBJ whole genome shotgun (WGS) entry which is preliminary data.</text>
</comment>
<evidence type="ECO:0000313" key="4">
    <source>
        <dbReference type="Proteomes" id="UP001589619"/>
    </source>
</evidence>
<dbReference type="EMBL" id="JBHMAG010000001">
    <property type="protein sequence ID" value="MFB9749990.1"/>
    <property type="molecule type" value="Genomic_DNA"/>
</dbReference>
<feature type="region of interest" description="Disordered" evidence="1">
    <location>
        <begin position="29"/>
        <end position="48"/>
    </location>
</feature>
<dbReference type="Proteomes" id="UP001589619">
    <property type="component" value="Unassembled WGS sequence"/>
</dbReference>
<accession>A0ABV5VPA1</accession>
<dbReference type="Pfam" id="PF01547">
    <property type="entry name" value="SBP_bac_1"/>
    <property type="match status" value="1"/>
</dbReference>
<feature type="signal peptide" evidence="2">
    <location>
        <begin position="1"/>
        <end position="21"/>
    </location>
</feature>
<dbReference type="SUPFAM" id="SSF53850">
    <property type="entry name" value="Periplasmic binding protein-like II"/>
    <property type="match status" value="1"/>
</dbReference>